<dbReference type="Proteomes" id="UP000282185">
    <property type="component" value="Unassembled WGS sequence"/>
</dbReference>
<evidence type="ECO:0000256" key="1">
    <source>
        <dbReference type="ARBA" id="ARBA00006541"/>
    </source>
</evidence>
<dbReference type="AlphaFoldDB" id="A0A345YTR2"/>
<dbReference type="EC" id="1.1.1.17" evidence="2"/>
<feature type="domain" description="Mannitol dehydrogenase C-terminal" evidence="8">
    <location>
        <begin position="286"/>
        <end position="443"/>
    </location>
</feature>
<dbReference type="InterPro" id="IPR050988">
    <property type="entry name" value="Mannitol_DH/Oxidoreductase"/>
</dbReference>
<gene>
    <name evidence="9" type="ORF">DWV08_14850</name>
    <name evidence="10" type="ORF">DXU92_09470</name>
</gene>
<sequence>MGRSRLGTVPLLGASAPEDPARAGIIHLGLGAFHRAHAAVHTALAMQAEPGDWGIVGFAHRSRRVVDPMARQDGVYSVLELSEAGARADVLNVHRGLGVMAEEPQRVIAEIADPARKLLTLAVSEGGYSVSPRTGGLDVDSPALRADLDDARSENPAAPRTVIGLLAAGLTARARSGAPFAVLPCDNVSAAGRTTRRMVTEFLQLSGADEDALTFVREHVSFPDAMVDRIVPATTPATSAQVAALLGVQDDAPVRAEQFSMWVIEDDFPAGRPAWERGGAIMSSEVEKYEQVKLRILNGPHSLIAYLGALDDRPTIPAAFAEDWIAEATLALIHHENLPTIDLPADLDVNGYIEDLTHRWRNHDLGHRTAQVGSDGSMRLPQRVPTPALTHLRAGRLPAMLALTVAAWFACVVPPAGFDPGEQARAMTDPDQARLQEVAAGTTTPAAHARALLASGCLSTELAAHEEFTDLVGALLTTLVSVGPRAAAAEALTLSMKENR</sequence>
<dbReference type="EMBL" id="QSWH01000004">
    <property type="protein sequence ID" value="RRR22740.1"/>
    <property type="molecule type" value="Genomic_DNA"/>
</dbReference>
<dbReference type="PANTHER" id="PTHR43362">
    <property type="entry name" value="MANNITOL DEHYDROGENASE DSF1-RELATED"/>
    <property type="match status" value="1"/>
</dbReference>
<dbReference type="Pfam" id="PF01232">
    <property type="entry name" value="Mannitol_dh"/>
    <property type="match status" value="1"/>
</dbReference>
<dbReference type="InterPro" id="IPR000669">
    <property type="entry name" value="Mannitol_DH"/>
</dbReference>
<dbReference type="GO" id="GO:0008926">
    <property type="term" value="F:mannitol-1-phosphate 5-dehydrogenase activity"/>
    <property type="evidence" value="ECO:0007669"/>
    <property type="project" value="UniProtKB-EC"/>
</dbReference>
<keyword evidence="11" id="KW-1185">Reference proteome</keyword>
<comment type="similarity">
    <text evidence="1">Belongs to the mannitol dehydrogenase family.</text>
</comment>
<evidence type="ECO:0000313" key="10">
    <source>
        <dbReference type="EMBL" id="RRR22740.1"/>
    </source>
</evidence>
<dbReference type="Gene3D" id="3.40.50.720">
    <property type="entry name" value="NAD(P)-binding Rossmann-like Domain"/>
    <property type="match status" value="1"/>
</dbReference>
<comment type="catalytic activity">
    <reaction evidence="6">
        <text>D-mannitol 1-phosphate + NAD(+) = beta-D-fructose 6-phosphate + NADH + H(+)</text>
        <dbReference type="Rhea" id="RHEA:19661"/>
        <dbReference type="ChEBI" id="CHEBI:15378"/>
        <dbReference type="ChEBI" id="CHEBI:57540"/>
        <dbReference type="ChEBI" id="CHEBI:57634"/>
        <dbReference type="ChEBI" id="CHEBI:57945"/>
        <dbReference type="ChEBI" id="CHEBI:61381"/>
        <dbReference type="EC" id="1.1.1.17"/>
    </reaction>
</comment>
<dbReference type="Gene3D" id="1.10.1040.10">
    <property type="entry name" value="N-(1-d-carboxylethyl)-l-norvaline Dehydrogenase, domain 2"/>
    <property type="match status" value="1"/>
</dbReference>
<dbReference type="PROSITE" id="PS00974">
    <property type="entry name" value="MANNITOL_DHGENASE"/>
    <property type="match status" value="1"/>
</dbReference>
<accession>A0A345YTR2</accession>
<feature type="domain" description="Mannitol dehydrogenase N-terminal" evidence="7">
    <location>
        <begin position="24"/>
        <end position="276"/>
    </location>
</feature>
<evidence type="ECO:0000256" key="5">
    <source>
        <dbReference type="ARBA" id="ARBA00023027"/>
    </source>
</evidence>
<evidence type="ECO:0000313" key="11">
    <source>
        <dbReference type="Proteomes" id="UP000254236"/>
    </source>
</evidence>
<evidence type="ECO:0000259" key="8">
    <source>
        <dbReference type="Pfam" id="PF08125"/>
    </source>
</evidence>
<evidence type="ECO:0000313" key="9">
    <source>
        <dbReference type="EMBL" id="AXK47314.1"/>
    </source>
</evidence>
<dbReference type="Pfam" id="PF08125">
    <property type="entry name" value="Mannitol_dh_C"/>
    <property type="match status" value="1"/>
</dbReference>
<evidence type="ECO:0000256" key="2">
    <source>
        <dbReference type="ARBA" id="ARBA00012939"/>
    </source>
</evidence>
<reference evidence="10 12" key="2">
    <citation type="submission" date="2018-08" db="EMBL/GenBank/DDBJ databases">
        <title>Brachybacterium saurashtrense DSM 23186.</title>
        <authorList>
            <person name="Li Y."/>
        </authorList>
    </citation>
    <scope>NUCLEOTIDE SEQUENCE [LARGE SCALE GENOMIC DNA]</scope>
    <source>
        <strain evidence="10 12">DSM 23186</strain>
    </source>
</reference>
<dbReference type="InterPro" id="IPR013328">
    <property type="entry name" value="6PGD_dom2"/>
</dbReference>
<keyword evidence="4" id="KW-0560">Oxidoreductase</keyword>
<dbReference type="Proteomes" id="UP000254236">
    <property type="component" value="Chromosome"/>
</dbReference>
<dbReference type="PANTHER" id="PTHR43362:SF1">
    <property type="entry name" value="MANNITOL DEHYDROGENASE 2-RELATED"/>
    <property type="match status" value="1"/>
</dbReference>
<evidence type="ECO:0000313" key="12">
    <source>
        <dbReference type="Proteomes" id="UP000282185"/>
    </source>
</evidence>
<dbReference type="SUPFAM" id="SSF51735">
    <property type="entry name" value="NAD(P)-binding Rossmann-fold domains"/>
    <property type="match status" value="1"/>
</dbReference>
<dbReference type="PRINTS" id="PR00084">
    <property type="entry name" value="MTLDHDRGNASE"/>
</dbReference>
<evidence type="ECO:0000256" key="3">
    <source>
        <dbReference type="ARBA" id="ARBA00016219"/>
    </source>
</evidence>
<dbReference type="InterPro" id="IPR013118">
    <property type="entry name" value="Mannitol_DH_C"/>
</dbReference>
<keyword evidence="5" id="KW-0520">NAD</keyword>
<dbReference type="KEGG" id="bsau:DWV08_14850"/>
<dbReference type="GO" id="GO:0019594">
    <property type="term" value="P:mannitol metabolic process"/>
    <property type="evidence" value="ECO:0007669"/>
    <property type="project" value="InterPro"/>
</dbReference>
<dbReference type="SUPFAM" id="SSF48179">
    <property type="entry name" value="6-phosphogluconate dehydrogenase C-terminal domain-like"/>
    <property type="match status" value="1"/>
</dbReference>
<dbReference type="OrthoDB" id="271711at2"/>
<evidence type="ECO:0000256" key="6">
    <source>
        <dbReference type="ARBA" id="ARBA00048615"/>
    </source>
</evidence>
<dbReference type="InterPro" id="IPR013131">
    <property type="entry name" value="Mannitol_DH_N"/>
</dbReference>
<evidence type="ECO:0000259" key="7">
    <source>
        <dbReference type="Pfam" id="PF01232"/>
    </source>
</evidence>
<evidence type="ECO:0000256" key="4">
    <source>
        <dbReference type="ARBA" id="ARBA00023002"/>
    </source>
</evidence>
<reference evidence="9 11" key="1">
    <citation type="submission" date="2018-07" db="EMBL/GenBank/DDBJ databases">
        <title>Brachybacterium saurashtrense DSM 23186 genome sequence.</title>
        <authorList>
            <person name="Guo L."/>
        </authorList>
    </citation>
    <scope>NUCLEOTIDE SEQUENCE [LARGE SCALE GENOMIC DNA]</scope>
    <source>
        <strain evidence="9 11">DSM 23186</strain>
    </source>
</reference>
<dbReference type="EMBL" id="CP031356">
    <property type="protein sequence ID" value="AXK47314.1"/>
    <property type="molecule type" value="Genomic_DNA"/>
</dbReference>
<protein>
    <recommendedName>
        <fullName evidence="3">Mannitol-1-phosphate 5-dehydrogenase</fullName>
        <ecNumber evidence="2">1.1.1.17</ecNumber>
    </recommendedName>
</protein>
<organism evidence="10 12">
    <name type="scientific">Brachybacterium saurashtrense</name>
    <dbReference type="NCBI Taxonomy" id="556288"/>
    <lineage>
        <taxon>Bacteria</taxon>
        <taxon>Bacillati</taxon>
        <taxon>Actinomycetota</taxon>
        <taxon>Actinomycetes</taxon>
        <taxon>Micrococcales</taxon>
        <taxon>Dermabacteraceae</taxon>
        <taxon>Brachybacterium</taxon>
    </lineage>
</organism>
<proteinExistence type="inferred from homology"/>
<dbReference type="InterPro" id="IPR008927">
    <property type="entry name" value="6-PGluconate_DH-like_C_sf"/>
</dbReference>
<dbReference type="InterPro" id="IPR036291">
    <property type="entry name" value="NAD(P)-bd_dom_sf"/>
</dbReference>
<name>A0A345YTR2_9MICO</name>
<dbReference type="InterPro" id="IPR023027">
    <property type="entry name" value="Mannitol_DH_CS"/>
</dbReference>